<evidence type="ECO:0000313" key="1">
    <source>
        <dbReference type="EMBL" id="KAJ9627529.1"/>
    </source>
</evidence>
<organism evidence="1 2">
    <name type="scientific">Coniosporium apollinis</name>
    <dbReference type="NCBI Taxonomy" id="61459"/>
    <lineage>
        <taxon>Eukaryota</taxon>
        <taxon>Fungi</taxon>
        <taxon>Dikarya</taxon>
        <taxon>Ascomycota</taxon>
        <taxon>Pezizomycotina</taxon>
        <taxon>Dothideomycetes</taxon>
        <taxon>Dothideomycetes incertae sedis</taxon>
        <taxon>Coniosporium</taxon>
    </lineage>
</organism>
<reference evidence="1" key="1">
    <citation type="submission" date="2022-10" db="EMBL/GenBank/DDBJ databases">
        <title>Culturing micro-colonial fungi from biological soil crusts in the Mojave desert and describing Neophaeococcomyces mojavensis, and introducing the new genera and species Taxawa tesnikishii.</title>
        <authorList>
            <person name="Kurbessoian T."/>
            <person name="Stajich J.E."/>
        </authorList>
    </citation>
    <scope>NUCLEOTIDE SEQUENCE</scope>
    <source>
        <strain evidence="1">TK_1</strain>
    </source>
</reference>
<protein>
    <recommendedName>
        <fullName evidence="3">Glycosyl transferase family 1 domain-containing protein</fullName>
    </recommendedName>
</protein>
<comment type="caution">
    <text evidence="1">The sequence shown here is derived from an EMBL/GenBank/DDBJ whole genome shotgun (WGS) entry which is preliminary data.</text>
</comment>
<dbReference type="Proteomes" id="UP001172684">
    <property type="component" value="Unassembled WGS sequence"/>
</dbReference>
<evidence type="ECO:0008006" key="3">
    <source>
        <dbReference type="Google" id="ProtNLM"/>
    </source>
</evidence>
<feature type="non-terminal residue" evidence="1">
    <location>
        <position position="1"/>
    </location>
</feature>
<name>A0ABQ9NE11_9PEZI</name>
<accession>A0ABQ9NE11</accession>
<dbReference type="EMBL" id="JAPDRL010001385">
    <property type="protein sequence ID" value="KAJ9627529.1"/>
    <property type="molecule type" value="Genomic_DNA"/>
</dbReference>
<keyword evidence="2" id="KW-1185">Reference proteome</keyword>
<proteinExistence type="predicted"/>
<evidence type="ECO:0000313" key="2">
    <source>
        <dbReference type="Proteomes" id="UP001172684"/>
    </source>
</evidence>
<sequence length="59" mass="6407">YQCGWVAPEDDAALAAMLRGATREQLAQRQAGVAEAAAAFNWEIEAANLVQRYRSLNLG</sequence>
<gene>
    <name evidence="1" type="ORF">H2201_009389</name>
</gene>